<accession>A0A521AQ22</accession>
<gene>
    <name evidence="1" type="ORF">SAMN06265380_101259</name>
</gene>
<dbReference type="EMBL" id="FXTE01000001">
    <property type="protein sequence ID" value="SMO36912.1"/>
    <property type="molecule type" value="Genomic_DNA"/>
</dbReference>
<evidence type="ECO:0000313" key="1">
    <source>
        <dbReference type="EMBL" id="SMO36912.1"/>
    </source>
</evidence>
<dbReference type="AlphaFoldDB" id="A0A521AQ22"/>
<dbReference type="OrthoDB" id="7862743at2"/>
<sequence length="144" mass="15384">MAKTLKDLVLALINATLILVALCLFLGWKLTTTAQSLMSDFSQKVQIVAPLREEVQGVRSELAALRTELATIQVNGGLADTATAQRVSQTLDRLSQIEDTLQAAQSRIVAVAETPDAFISTAIEKTADTVADRIITIKGCSVEG</sequence>
<protein>
    <submittedName>
        <fullName evidence="1">Uncharacterized protein</fullName>
    </submittedName>
</protein>
<name>A0A521AQ22_9RHOB</name>
<organism evidence="1 2">
    <name type="scientific">Ruegeria faecimaris</name>
    <dbReference type="NCBI Taxonomy" id="686389"/>
    <lineage>
        <taxon>Bacteria</taxon>
        <taxon>Pseudomonadati</taxon>
        <taxon>Pseudomonadota</taxon>
        <taxon>Alphaproteobacteria</taxon>
        <taxon>Rhodobacterales</taxon>
        <taxon>Roseobacteraceae</taxon>
        <taxon>Ruegeria</taxon>
    </lineage>
</organism>
<keyword evidence="2" id="KW-1185">Reference proteome</keyword>
<dbReference type="RefSeq" id="WP_142633244.1">
    <property type="nucleotide sequence ID" value="NZ_FXTE01000001.1"/>
</dbReference>
<dbReference type="Proteomes" id="UP000319555">
    <property type="component" value="Unassembled WGS sequence"/>
</dbReference>
<evidence type="ECO:0000313" key="2">
    <source>
        <dbReference type="Proteomes" id="UP000319555"/>
    </source>
</evidence>
<proteinExistence type="predicted"/>
<reference evidence="1 2" key="1">
    <citation type="submission" date="2017-05" db="EMBL/GenBank/DDBJ databases">
        <authorList>
            <person name="Varghese N."/>
            <person name="Submissions S."/>
        </authorList>
    </citation>
    <scope>NUCLEOTIDE SEQUENCE [LARGE SCALE GENOMIC DNA]</scope>
    <source>
        <strain evidence="1 2">DSM 28009</strain>
    </source>
</reference>